<protein>
    <submittedName>
        <fullName evidence="5">Coenzyme F420-reducing hydrogenase, beta subunit</fullName>
    </submittedName>
</protein>
<dbReference type="PROSITE" id="PS51379">
    <property type="entry name" value="4FE4S_FER_2"/>
    <property type="match status" value="2"/>
</dbReference>
<dbReference type="PANTHER" id="PTHR43193">
    <property type="match status" value="1"/>
</dbReference>
<reference evidence="5 6" key="1">
    <citation type="submission" date="2017-02" db="EMBL/GenBank/DDBJ databases">
        <authorList>
            <person name="Peterson S.W."/>
        </authorList>
    </citation>
    <scope>NUCLEOTIDE SEQUENCE [LARGE SCALE GENOMIC DNA]</scope>
    <source>
        <strain evidence="5 6">ATCC 43854</strain>
    </source>
</reference>
<dbReference type="InterPro" id="IPR017900">
    <property type="entry name" value="4Fe4S_Fe_S_CS"/>
</dbReference>
<dbReference type="PANTHER" id="PTHR43193:SF2">
    <property type="entry name" value="POLYFERREDOXIN PROTEIN FWDF"/>
    <property type="match status" value="1"/>
</dbReference>
<dbReference type="EMBL" id="FUWU01000089">
    <property type="protein sequence ID" value="SKA19568.1"/>
    <property type="molecule type" value="Genomic_DNA"/>
</dbReference>
<keyword evidence="2" id="KW-0408">Iron</keyword>
<evidence type="ECO:0000313" key="5">
    <source>
        <dbReference type="EMBL" id="SKA19568.1"/>
    </source>
</evidence>
<dbReference type="RefSeq" id="WP_078777491.1">
    <property type="nucleotide sequence ID" value="NZ_FUWU01000089.1"/>
</dbReference>
<feature type="domain" description="4Fe-4S ferredoxin-type" evidence="4">
    <location>
        <begin position="38"/>
        <end position="68"/>
    </location>
</feature>
<dbReference type="Pfam" id="PF12838">
    <property type="entry name" value="Fer4_7"/>
    <property type="match status" value="1"/>
</dbReference>
<evidence type="ECO:0000256" key="2">
    <source>
        <dbReference type="ARBA" id="ARBA00023004"/>
    </source>
</evidence>
<evidence type="ECO:0000256" key="1">
    <source>
        <dbReference type="ARBA" id="ARBA00022723"/>
    </source>
</evidence>
<dbReference type="PROSITE" id="PS00198">
    <property type="entry name" value="4FE4S_FER_1"/>
    <property type="match status" value="2"/>
</dbReference>
<dbReference type="AlphaFoldDB" id="A0A1T4RUX6"/>
<dbReference type="InterPro" id="IPR017896">
    <property type="entry name" value="4Fe4S_Fe-S-bd"/>
</dbReference>
<keyword evidence="1" id="KW-0479">Metal-binding</keyword>
<accession>A0A1T4RUX6</accession>
<dbReference type="GO" id="GO:0046872">
    <property type="term" value="F:metal ion binding"/>
    <property type="evidence" value="ECO:0007669"/>
    <property type="project" value="UniProtKB-KW"/>
</dbReference>
<dbReference type="Gene3D" id="3.30.70.20">
    <property type="match status" value="1"/>
</dbReference>
<dbReference type="Pfam" id="PF04432">
    <property type="entry name" value="FrhB_FdhB_C"/>
    <property type="match status" value="1"/>
</dbReference>
<dbReference type="GO" id="GO:0051536">
    <property type="term" value="F:iron-sulfur cluster binding"/>
    <property type="evidence" value="ECO:0007669"/>
    <property type="project" value="UniProtKB-KW"/>
</dbReference>
<name>A0A1T4RUX6_9BACT</name>
<dbReference type="Proteomes" id="UP000190449">
    <property type="component" value="Unassembled WGS sequence"/>
</dbReference>
<feature type="domain" description="4Fe-4S ferredoxin-type" evidence="4">
    <location>
        <begin position="3"/>
        <end position="33"/>
    </location>
</feature>
<evidence type="ECO:0000256" key="3">
    <source>
        <dbReference type="ARBA" id="ARBA00023014"/>
    </source>
</evidence>
<dbReference type="InterPro" id="IPR052977">
    <property type="entry name" value="Polyferredoxin-like_ET"/>
</dbReference>
<evidence type="ECO:0000259" key="4">
    <source>
        <dbReference type="PROSITE" id="PS51379"/>
    </source>
</evidence>
<dbReference type="InterPro" id="IPR007525">
    <property type="entry name" value="FrhB_FdhB_C"/>
</dbReference>
<organism evidence="5 6">
    <name type="scientific">Fibrobacter intestinalis</name>
    <dbReference type="NCBI Taxonomy" id="28122"/>
    <lineage>
        <taxon>Bacteria</taxon>
        <taxon>Pseudomonadati</taxon>
        <taxon>Fibrobacterota</taxon>
        <taxon>Fibrobacteria</taxon>
        <taxon>Fibrobacterales</taxon>
        <taxon>Fibrobacteraceae</taxon>
        <taxon>Fibrobacter</taxon>
    </lineage>
</organism>
<dbReference type="STRING" id="28122.SAMN02745108_02854"/>
<keyword evidence="3" id="KW-0411">Iron-sulfur</keyword>
<dbReference type="SUPFAM" id="SSF54862">
    <property type="entry name" value="4Fe-4S ferredoxins"/>
    <property type="match status" value="1"/>
</dbReference>
<sequence>MKSHIEINRKEDCSGCKCCEQICPKRCISMQEDSEGFWYPEVNENECIHCGLCVERCPLNKAPELSRKLTEPEVFAATLKNKTILQNSSSGGLFSAFALEILKEGGVVFGCAFDENFKAVHIPILNADELYKLQGSKYVVSDLNNTYTQVRTFLSEGKKVLYSGSACHIAGLQKFLKNENENLLTLEILCHGTPSQKLFRKHLEYLSETYRGKILSYAFRDKSSGWGLNYKTKTKTKTKTIYSPADKDAYYASFLRGKTYRPSCYECHFAKQERIADITLGDFWGIELFHPEFYNKMGVSAVILNTEKAKAYWEKISDQVDYVSSSMSEVRLRNHNLNAPTVKPKCRDTIYDGIDKIPYSEFQKRLQLHGKEAAFSFIKNHLPKSLRLKINRLVFRLKGKGL</sequence>
<dbReference type="Pfam" id="PF04422">
    <property type="entry name" value="FrhB_FdhB_N"/>
    <property type="match status" value="1"/>
</dbReference>
<evidence type="ECO:0000313" key="6">
    <source>
        <dbReference type="Proteomes" id="UP000190449"/>
    </source>
</evidence>
<proteinExistence type="predicted"/>
<gene>
    <name evidence="5" type="ORF">SAMN02745108_02854</name>
</gene>
<dbReference type="InterPro" id="IPR007516">
    <property type="entry name" value="Co_F420_Hydgase/DH_bsu_N"/>
</dbReference>